<dbReference type="PROSITE" id="PS50850">
    <property type="entry name" value="MFS"/>
    <property type="match status" value="1"/>
</dbReference>
<dbReference type="GO" id="GO:0022857">
    <property type="term" value="F:transmembrane transporter activity"/>
    <property type="evidence" value="ECO:0007669"/>
    <property type="project" value="InterPro"/>
</dbReference>
<feature type="transmembrane region" description="Helical" evidence="6">
    <location>
        <begin position="115"/>
        <end position="132"/>
    </location>
</feature>
<evidence type="ECO:0000259" key="7">
    <source>
        <dbReference type="PROSITE" id="PS50850"/>
    </source>
</evidence>
<dbReference type="HOGENOM" id="CLU_001265_52_4_1"/>
<evidence type="ECO:0000256" key="3">
    <source>
        <dbReference type="ARBA" id="ARBA00022692"/>
    </source>
</evidence>
<evidence type="ECO:0000256" key="1">
    <source>
        <dbReference type="ARBA" id="ARBA00004141"/>
    </source>
</evidence>
<dbReference type="SUPFAM" id="SSF103473">
    <property type="entry name" value="MFS general substrate transporter"/>
    <property type="match status" value="1"/>
</dbReference>
<dbReference type="Gene3D" id="1.20.1250.20">
    <property type="entry name" value="MFS general substrate transporter like domains"/>
    <property type="match status" value="1"/>
</dbReference>
<keyword evidence="5 6" id="KW-0472">Membrane</keyword>
<feature type="transmembrane region" description="Helical" evidence="6">
    <location>
        <begin position="341"/>
        <end position="363"/>
    </location>
</feature>
<feature type="transmembrane region" description="Helical" evidence="6">
    <location>
        <begin position="240"/>
        <end position="263"/>
    </location>
</feature>
<comment type="subcellular location">
    <subcellularLocation>
        <location evidence="1">Membrane</location>
        <topology evidence="1">Multi-pass membrane protein</topology>
    </subcellularLocation>
</comment>
<gene>
    <name evidence="8" type="ORF">BN7_6518</name>
</gene>
<dbReference type="PANTHER" id="PTHR23511">
    <property type="entry name" value="SYNAPTIC VESICLE GLYCOPROTEIN 2"/>
    <property type="match status" value="1"/>
</dbReference>
<dbReference type="GO" id="GO:0016020">
    <property type="term" value="C:membrane"/>
    <property type="evidence" value="ECO:0007669"/>
    <property type="project" value="UniProtKB-SubCell"/>
</dbReference>
<feature type="transmembrane region" description="Helical" evidence="6">
    <location>
        <begin position="139"/>
        <end position="161"/>
    </location>
</feature>
<comment type="caution">
    <text evidence="8">The sequence shown here is derived from an EMBL/GenBank/DDBJ whole genome shotgun (WGS) entry which is preliminary data.</text>
</comment>
<dbReference type="InterPro" id="IPR036259">
    <property type="entry name" value="MFS_trans_sf"/>
</dbReference>
<feature type="transmembrane region" description="Helical" evidence="6">
    <location>
        <begin position="505"/>
        <end position="526"/>
    </location>
</feature>
<dbReference type="InterPro" id="IPR011701">
    <property type="entry name" value="MFS"/>
</dbReference>
<evidence type="ECO:0000313" key="8">
    <source>
        <dbReference type="EMBL" id="CCH46913.1"/>
    </source>
</evidence>
<feature type="transmembrane region" description="Helical" evidence="6">
    <location>
        <begin position="443"/>
        <end position="464"/>
    </location>
</feature>
<dbReference type="AlphaFoldDB" id="K0L0F5"/>
<dbReference type="InterPro" id="IPR020846">
    <property type="entry name" value="MFS_dom"/>
</dbReference>
<feature type="domain" description="Major facilitator superfamily (MFS) profile" evidence="7">
    <location>
        <begin position="52"/>
        <end position="530"/>
    </location>
</feature>
<organism evidence="8 9">
    <name type="scientific">Wickerhamomyces ciferrii (strain ATCC 14091 / BCRC 22168 / CBS 111 / JCM 3599 / NBRC 0793 / NRRL Y-1031 F-60-10)</name>
    <name type="common">Yeast</name>
    <name type="synonym">Pichia ciferrii</name>
    <dbReference type="NCBI Taxonomy" id="1206466"/>
    <lineage>
        <taxon>Eukaryota</taxon>
        <taxon>Fungi</taxon>
        <taxon>Dikarya</taxon>
        <taxon>Ascomycota</taxon>
        <taxon>Saccharomycotina</taxon>
        <taxon>Saccharomycetes</taxon>
        <taxon>Phaffomycetales</taxon>
        <taxon>Wickerhamomycetaceae</taxon>
        <taxon>Wickerhamomyces</taxon>
    </lineage>
</organism>
<dbReference type="InParanoid" id="K0L0F5"/>
<dbReference type="eggNOG" id="KOG0253">
    <property type="taxonomic scope" value="Eukaryota"/>
</dbReference>
<proteinExistence type="predicted"/>
<evidence type="ECO:0000256" key="6">
    <source>
        <dbReference type="SAM" id="Phobius"/>
    </source>
</evidence>
<dbReference type="Pfam" id="PF07690">
    <property type="entry name" value="MFS_1"/>
    <property type="match status" value="1"/>
</dbReference>
<dbReference type="STRING" id="1206466.K0L0F5"/>
<keyword evidence="3 6" id="KW-0812">Transmembrane</keyword>
<keyword evidence="2" id="KW-0813">Transport</keyword>
<feature type="transmembrane region" description="Helical" evidence="6">
    <location>
        <begin position="197"/>
        <end position="220"/>
    </location>
</feature>
<evidence type="ECO:0000256" key="4">
    <source>
        <dbReference type="ARBA" id="ARBA00022989"/>
    </source>
</evidence>
<evidence type="ECO:0000256" key="5">
    <source>
        <dbReference type="ARBA" id="ARBA00023136"/>
    </source>
</evidence>
<reference evidence="8 9" key="1">
    <citation type="journal article" date="2012" name="Eukaryot. Cell">
        <title>Draft genome sequence of Wickerhamomyces ciferrii NRRL Y-1031 F-60-10.</title>
        <authorList>
            <person name="Schneider J."/>
            <person name="Andrea H."/>
            <person name="Blom J."/>
            <person name="Jaenicke S."/>
            <person name="Ruckert C."/>
            <person name="Schorsch C."/>
            <person name="Szczepanowski R."/>
            <person name="Farwick M."/>
            <person name="Goesmann A."/>
            <person name="Puhler A."/>
            <person name="Schaffer S."/>
            <person name="Tauch A."/>
            <person name="Kohler T."/>
            <person name="Brinkrolf K."/>
        </authorList>
    </citation>
    <scope>NUCLEOTIDE SEQUENCE [LARGE SCALE GENOMIC DNA]</scope>
    <source>
        <strain evidence="9">ATCC 14091 / BCRC 22168 / CBS 111 / JCM 3599 / NBRC 0793 / NRRL Y-1031 F-60-10</strain>
    </source>
</reference>
<dbReference type="PANTHER" id="PTHR23511:SF4">
    <property type="entry name" value="MAJOR FACILITATOR SUPERFAMILY (MFS) PROFILE DOMAIN-CONTAINING PROTEIN"/>
    <property type="match status" value="1"/>
</dbReference>
<accession>K0L0F5</accession>
<keyword evidence="9" id="KW-1185">Reference proteome</keyword>
<evidence type="ECO:0000256" key="2">
    <source>
        <dbReference type="ARBA" id="ARBA00022448"/>
    </source>
</evidence>
<keyword evidence="4 6" id="KW-1133">Transmembrane helix</keyword>
<feature type="transmembrane region" description="Helical" evidence="6">
    <location>
        <begin position="418"/>
        <end position="437"/>
    </location>
</feature>
<feature type="transmembrane region" description="Helical" evidence="6">
    <location>
        <begin position="391"/>
        <end position="411"/>
    </location>
</feature>
<evidence type="ECO:0000313" key="9">
    <source>
        <dbReference type="Proteomes" id="UP000009328"/>
    </source>
</evidence>
<name>K0L0F5_WICCF</name>
<dbReference type="Proteomes" id="UP000009328">
    <property type="component" value="Unassembled WGS sequence"/>
</dbReference>
<dbReference type="EMBL" id="CAIF01000286">
    <property type="protein sequence ID" value="CCH46913.1"/>
    <property type="molecule type" value="Genomic_DNA"/>
</dbReference>
<sequence length="534" mass="58323">MSTDPEKSNTQAVVASINDSNDHKDSITDSLPSYKFFQSAKGELSNYDSTDIVLRTKINLINDALDEIGFTWYHFKLYCLNGMGYAVDSELTFIQSSVAQYVRYQFNQTYPADSHAIYAGLLVGAIFWGFGADLIGRKIAFNTSLLLSAIFAILTGAMGNFATYCLFVAFSAAASGGNLVLDTTVFLEFLPSKYQWLVTLMASWWGVGQTIAVLTTWLFFSHDEYICSGGLGDCPSGENMGWRYVWFVNGGFVLIVAILRLTIIKLEETPKFLVCNQRDEEAVLCLQKIANKYNRSCSLTVEQLQECGQITGNENFLSNPTFMSTIKSIKKHIKVLFSNKLMALSTSLLFSKWTLLGISYPLYSNFLPIYLATRGANTSADSTAGVYRDSVISNASSIGGGLIGGAILYLVPVLGRKGVMIIGGLISMALFFGYTAVRTRSQNVALSSSVYVAINIYYSCLYAYTPEVMPSSARATGNAISVACMRGMACIVPAIAYFSDTSSSIPVWICGACVGLISICSIFLPFEPSKQRVA</sequence>
<protein>
    <submittedName>
        <fullName evidence="8">Membrane protein</fullName>
    </submittedName>
</protein>